<feature type="compositionally biased region" description="Pro residues" evidence="3">
    <location>
        <begin position="164"/>
        <end position="176"/>
    </location>
</feature>
<dbReference type="KEGG" id="taer:GT409_14740"/>
<evidence type="ECO:0000256" key="3">
    <source>
        <dbReference type="SAM" id="MobiDB-lite"/>
    </source>
</evidence>
<protein>
    <submittedName>
        <fullName evidence="4">Uncharacterized protein</fullName>
    </submittedName>
</protein>
<keyword evidence="1" id="KW-0130">Cell adhesion</keyword>
<comment type="similarity">
    <text evidence="2">Belongs to the MafA family.</text>
</comment>
<accession>A0A6P1MDK1</accession>
<sequence>MTFYTSNANTDRDAAFFRSCLEMKLWHDGAVVVPKGEEVTLYVLLDVLGTNRSRKDRIVQITEMLNASCEFTYYAVDVKTGKLLFQYRRNGGEARYKESTVLFLGLDTIDRSIEASMPLEMPVFTLWEEPKKVETTSPAKPAPKPAEKPDAKPDVKSAQKPAAKPTPKPAPKPAGKPPAAKTVESKPQASPTNGKKSDPYRLNKEQKGKELQELADQARMQVETGRTNEAKKTLTRINNIDPNAEEAKEIEQLLLDEGFIK</sequence>
<name>A0A6P1MDK1_9BACT</name>
<keyword evidence="5" id="KW-1185">Reference proteome</keyword>
<reference evidence="4 5" key="1">
    <citation type="submission" date="2020-01" db="EMBL/GenBank/DDBJ databases">
        <title>Ponticoccus aerotolerans gen. nov., sp. nov., an anaerobic bacterium and proposal of Ponticoccusceae fam. nov., Ponticoccusles ord. nov. and Ponticoccuse classis nov. in the phylum Kiritimatiellaeota.</title>
        <authorList>
            <person name="Zhou L.Y."/>
            <person name="Du Z.J."/>
        </authorList>
    </citation>
    <scope>NUCLEOTIDE SEQUENCE [LARGE SCALE GENOMIC DNA]</scope>
    <source>
        <strain evidence="4 5">S-5007</strain>
    </source>
</reference>
<dbReference type="AlphaFoldDB" id="A0A6P1MDK1"/>
<feature type="region of interest" description="Disordered" evidence="3">
    <location>
        <begin position="134"/>
        <end position="230"/>
    </location>
</feature>
<evidence type="ECO:0000256" key="1">
    <source>
        <dbReference type="ARBA" id="ARBA00022889"/>
    </source>
</evidence>
<dbReference type="InterPro" id="IPR058802">
    <property type="entry name" value="MafA-like"/>
</dbReference>
<dbReference type="RefSeq" id="WP_160629818.1">
    <property type="nucleotide sequence ID" value="NZ_CP047593.1"/>
</dbReference>
<gene>
    <name evidence="4" type="ORF">GT409_14740</name>
</gene>
<dbReference type="Pfam" id="PF26521">
    <property type="entry name" value="MAFA_adhesin"/>
    <property type="match status" value="1"/>
</dbReference>
<organism evidence="4 5">
    <name type="scientific">Tichowtungia aerotolerans</name>
    <dbReference type="NCBI Taxonomy" id="2697043"/>
    <lineage>
        <taxon>Bacteria</taxon>
        <taxon>Pseudomonadati</taxon>
        <taxon>Kiritimatiellota</taxon>
        <taxon>Tichowtungiia</taxon>
        <taxon>Tichowtungiales</taxon>
        <taxon>Tichowtungiaceae</taxon>
        <taxon>Tichowtungia</taxon>
    </lineage>
</organism>
<dbReference type="Proteomes" id="UP000464954">
    <property type="component" value="Chromosome"/>
</dbReference>
<evidence type="ECO:0000256" key="2">
    <source>
        <dbReference type="ARBA" id="ARBA00093781"/>
    </source>
</evidence>
<evidence type="ECO:0000313" key="4">
    <source>
        <dbReference type="EMBL" id="QHI70644.1"/>
    </source>
</evidence>
<feature type="compositionally biased region" description="Basic and acidic residues" evidence="3">
    <location>
        <begin position="145"/>
        <end position="157"/>
    </location>
</feature>
<proteinExistence type="inferred from homology"/>
<feature type="compositionally biased region" description="Polar residues" evidence="3">
    <location>
        <begin position="185"/>
        <end position="194"/>
    </location>
</feature>
<feature type="compositionally biased region" description="Basic and acidic residues" evidence="3">
    <location>
        <begin position="195"/>
        <end position="212"/>
    </location>
</feature>
<evidence type="ECO:0000313" key="5">
    <source>
        <dbReference type="Proteomes" id="UP000464954"/>
    </source>
</evidence>
<dbReference type="EMBL" id="CP047593">
    <property type="protein sequence ID" value="QHI70644.1"/>
    <property type="molecule type" value="Genomic_DNA"/>
</dbReference>